<sequence length="78" mass="8859">MQRLRKPAIVPTPNLRREFSVFDERGGSRKLNAFTSKTTMLTLDGAKGQGLKNSKYRLREKSIAFPAVSRGRDERSPH</sequence>
<keyword evidence="2" id="KW-1185">Reference proteome</keyword>
<accession>A0AAV4WRA1</accession>
<evidence type="ECO:0000313" key="2">
    <source>
        <dbReference type="Proteomes" id="UP001054945"/>
    </source>
</evidence>
<dbReference type="EMBL" id="BPLR01016572">
    <property type="protein sequence ID" value="GIY84804.1"/>
    <property type="molecule type" value="Genomic_DNA"/>
</dbReference>
<organism evidence="1 2">
    <name type="scientific">Caerostris extrusa</name>
    <name type="common">Bark spider</name>
    <name type="synonym">Caerostris bankana</name>
    <dbReference type="NCBI Taxonomy" id="172846"/>
    <lineage>
        <taxon>Eukaryota</taxon>
        <taxon>Metazoa</taxon>
        <taxon>Ecdysozoa</taxon>
        <taxon>Arthropoda</taxon>
        <taxon>Chelicerata</taxon>
        <taxon>Arachnida</taxon>
        <taxon>Araneae</taxon>
        <taxon>Araneomorphae</taxon>
        <taxon>Entelegynae</taxon>
        <taxon>Araneoidea</taxon>
        <taxon>Araneidae</taxon>
        <taxon>Caerostris</taxon>
    </lineage>
</organism>
<proteinExistence type="predicted"/>
<name>A0AAV4WRA1_CAEEX</name>
<evidence type="ECO:0000313" key="1">
    <source>
        <dbReference type="EMBL" id="GIY84804.1"/>
    </source>
</evidence>
<dbReference type="Proteomes" id="UP001054945">
    <property type="component" value="Unassembled WGS sequence"/>
</dbReference>
<gene>
    <name evidence="1" type="ORF">CEXT_524101</name>
</gene>
<comment type="caution">
    <text evidence="1">The sequence shown here is derived from an EMBL/GenBank/DDBJ whole genome shotgun (WGS) entry which is preliminary data.</text>
</comment>
<dbReference type="AlphaFoldDB" id="A0AAV4WRA1"/>
<protein>
    <submittedName>
        <fullName evidence="1">Uncharacterized protein</fullName>
    </submittedName>
</protein>
<reference evidence="1 2" key="1">
    <citation type="submission" date="2021-06" db="EMBL/GenBank/DDBJ databases">
        <title>Caerostris extrusa draft genome.</title>
        <authorList>
            <person name="Kono N."/>
            <person name="Arakawa K."/>
        </authorList>
    </citation>
    <scope>NUCLEOTIDE SEQUENCE [LARGE SCALE GENOMIC DNA]</scope>
</reference>